<dbReference type="InterPro" id="IPR036047">
    <property type="entry name" value="F-box-like_dom_sf"/>
</dbReference>
<reference evidence="1 2" key="1">
    <citation type="submission" date="2020-05" db="EMBL/GenBank/DDBJ databases">
        <title>Identification and distribution of gene clusters putatively required for synthesis of sphingolipid metabolism inhibitors in phylogenetically diverse species of the filamentous fungus Fusarium.</title>
        <authorList>
            <person name="Kim H.-S."/>
            <person name="Busman M."/>
            <person name="Brown D.W."/>
            <person name="Divon H."/>
            <person name="Uhlig S."/>
            <person name="Proctor R.H."/>
        </authorList>
    </citation>
    <scope>NUCLEOTIDE SEQUENCE [LARGE SCALE GENOMIC DNA]</scope>
    <source>
        <strain evidence="1 2">NRRL 66235</strain>
    </source>
</reference>
<protein>
    <recommendedName>
        <fullName evidence="3">F-box domain-containing protein</fullName>
    </recommendedName>
</protein>
<keyword evidence="2" id="KW-1185">Reference proteome</keyword>
<dbReference type="AlphaFoldDB" id="A0A8H5XX05"/>
<dbReference type="Proteomes" id="UP000544331">
    <property type="component" value="Unassembled WGS sequence"/>
</dbReference>
<proteinExistence type="predicted"/>
<dbReference type="EMBL" id="JAAOAN010000706">
    <property type="protein sequence ID" value="KAF5700825.1"/>
    <property type="molecule type" value="Genomic_DNA"/>
</dbReference>
<evidence type="ECO:0008006" key="3">
    <source>
        <dbReference type="Google" id="ProtNLM"/>
    </source>
</evidence>
<evidence type="ECO:0000313" key="1">
    <source>
        <dbReference type="EMBL" id="KAF5700825.1"/>
    </source>
</evidence>
<evidence type="ECO:0000313" key="2">
    <source>
        <dbReference type="Proteomes" id="UP000544331"/>
    </source>
</evidence>
<comment type="caution">
    <text evidence="1">The sequence shown here is derived from an EMBL/GenBank/DDBJ whole genome shotgun (WGS) entry which is preliminary data.</text>
</comment>
<dbReference type="OrthoDB" id="5410873at2759"/>
<name>A0A8H5XX05_9HYPO</name>
<dbReference type="SUPFAM" id="SSF81383">
    <property type="entry name" value="F-box domain"/>
    <property type="match status" value="1"/>
</dbReference>
<organism evidence="1 2">
    <name type="scientific">Fusarium mundagurra</name>
    <dbReference type="NCBI Taxonomy" id="1567541"/>
    <lineage>
        <taxon>Eukaryota</taxon>
        <taxon>Fungi</taxon>
        <taxon>Dikarya</taxon>
        <taxon>Ascomycota</taxon>
        <taxon>Pezizomycotina</taxon>
        <taxon>Sordariomycetes</taxon>
        <taxon>Hypocreomycetidae</taxon>
        <taxon>Hypocreales</taxon>
        <taxon>Nectriaceae</taxon>
        <taxon>Fusarium</taxon>
        <taxon>Fusarium fujikuroi species complex</taxon>
    </lineage>
</organism>
<accession>A0A8H5XX05</accession>
<gene>
    <name evidence="1" type="ORF">FMUND_14177</name>
</gene>
<sequence length="464" mass="53433">MATLDTLPVELVTIVVSHLSPQDVKSLSCANWFMRHAVLGNLFRTLVIPCPLASTQSLEEVIHKYQNFISRVHLYVSFQPNMEGKPHDGPMPSVWGAAPTDTIPDITRGDLLSSVRSFVLEFNWEQFEHGGWWGETASRYDPTLPGNIVEDEENWDGPTLPGYIIENEENWEQTLQQERDIIWRAQYNEVMRTVSMNQSITDLKMKNLIAKNTSTWETPEWASFLGRLQVLELGVFGADDDCFHTSIGFIEFIGSLPHFVMRHARNVRHLTLEASPNGLLGGASANYRIPLPLKEDHFLFLQSLTLKNIMIGPDLVEFLTSRVDCFEELELHDCMCDGPEPEYGPDWDLESVTWADLWKAIRESNMRLFKVSVVQSKRPPLLWREGESEEDEASDDSKAVAARIRKMLEEDGCLVLWRYARIEYEYGWIVELSDDNVKYFEEGEDQREYVKLLEVLEERNKRQG</sequence>